<dbReference type="EMBL" id="RQVQ01000010">
    <property type="protein sequence ID" value="RRJ91565.1"/>
    <property type="molecule type" value="Genomic_DNA"/>
</dbReference>
<proteinExistence type="predicted"/>
<organism evidence="1 2">
    <name type="scientific">Paenimyroides tangerinum</name>
    <dbReference type="NCBI Taxonomy" id="2488728"/>
    <lineage>
        <taxon>Bacteria</taxon>
        <taxon>Pseudomonadati</taxon>
        <taxon>Bacteroidota</taxon>
        <taxon>Flavobacteriia</taxon>
        <taxon>Flavobacteriales</taxon>
        <taxon>Flavobacteriaceae</taxon>
        <taxon>Paenimyroides</taxon>
    </lineage>
</organism>
<name>A0A3P3W8T5_9FLAO</name>
<keyword evidence="2" id="KW-1185">Reference proteome</keyword>
<comment type="caution">
    <text evidence="1">The sequence shown here is derived from an EMBL/GenBank/DDBJ whole genome shotgun (WGS) entry which is preliminary data.</text>
</comment>
<accession>A0A3P3W8T5</accession>
<gene>
    <name evidence="1" type="ORF">EG240_06050</name>
</gene>
<protein>
    <submittedName>
        <fullName evidence="1">Uncharacterized protein</fullName>
    </submittedName>
</protein>
<evidence type="ECO:0000313" key="1">
    <source>
        <dbReference type="EMBL" id="RRJ91565.1"/>
    </source>
</evidence>
<dbReference type="AlphaFoldDB" id="A0A3P3W8T5"/>
<evidence type="ECO:0000313" key="2">
    <source>
        <dbReference type="Proteomes" id="UP000275719"/>
    </source>
</evidence>
<reference evidence="1 2" key="1">
    <citation type="submission" date="2018-11" db="EMBL/GenBank/DDBJ databases">
        <title>Flavobacterium sp. nov., YIM 102701-2 draft genome.</title>
        <authorList>
            <person name="Li G."/>
            <person name="Jiang Y."/>
        </authorList>
    </citation>
    <scope>NUCLEOTIDE SEQUENCE [LARGE SCALE GENOMIC DNA]</scope>
    <source>
        <strain evidence="1 2">YIM 102701-2</strain>
    </source>
</reference>
<dbReference type="RefSeq" id="WP_125018497.1">
    <property type="nucleotide sequence ID" value="NZ_RQVQ01000010.1"/>
</dbReference>
<dbReference type="OrthoDB" id="1375432at2"/>
<sequence>MKKIVILFIFFYLNMYSQNGCYRIDKLDFSKIIFDKEKIVFLENQNTEDFGNILVKVYFFGETVIKIKSIKSDFNNSIIDYNDPIYTELYIKLIQFFEKNVTVQYEKNVIYSMTYIFKYYSIVDNTDELDSADLQSVF</sequence>
<dbReference type="Proteomes" id="UP000275719">
    <property type="component" value="Unassembled WGS sequence"/>
</dbReference>